<reference evidence="2 3" key="1">
    <citation type="submission" date="2019-03" db="EMBL/GenBank/DDBJ databases">
        <title>Genomic Encyclopedia of Type Strains, Phase IV (KMG-IV): sequencing the most valuable type-strain genomes for metagenomic binning, comparative biology and taxonomic classification.</title>
        <authorList>
            <person name="Goeker M."/>
        </authorList>
    </citation>
    <scope>NUCLEOTIDE SEQUENCE [LARGE SCALE GENOMIC DNA]</scope>
    <source>
        <strain evidence="2 3">DSM 25964</strain>
    </source>
</reference>
<gene>
    <name evidence="2" type="ORF">C8D99_10217</name>
</gene>
<dbReference type="EMBL" id="SORI01000002">
    <property type="protein sequence ID" value="TDY63036.1"/>
    <property type="molecule type" value="Genomic_DNA"/>
</dbReference>
<comment type="caution">
    <text evidence="2">The sequence shown here is derived from an EMBL/GenBank/DDBJ whole genome shotgun (WGS) entry which is preliminary data.</text>
</comment>
<name>A0A4R8MGF4_9BACT</name>
<dbReference type="Proteomes" id="UP000295066">
    <property type="component" value="Unassembled WGS sequence"/>
</dbReference>
<evidence type="ECO:0000256" key="1">
    <source>
        <dbReference type="SAM" id="MobiDB-lite"/>
    </source>
</evidence>
<evidence type="ECO:0000313" key="2">
    <source>
        <dbReference type="EMBL" id="TDY63036.1"/>
    </source>
</evidence>
<evidence type="ECO:0000313" key="3">
    <source>
        <dbReference type="Proteomes" id="UP000295066"/>
    </source>
</evidence>
<sequence>MALKICDHCSRAYLDGGEEEKTPLCPDCAEYLEALYRQAWTWLRDHSSADGRLRRVTSARLAEELGVDVKSIEVLVKMDRIQTSASASKKASGKDLETLKALRRGLPGGGRERRGRR</sequence>
<accession>A0A4R8MGF4</accession>
<dbReference type="RefSeq" id="WP_133955820.1">
    <property type="nucleotide sequence ID" value="NZ_SORI01000002.1"/>
</dbReference>
<keyword evidence="3" id="KW-1185">Reference proteome</keyword>
<protein>
    <submittedName>
        <fullName evidence="2">Uncharacterized protein</fullName>
    </submittedName>
</protein>
<dbReference type="AlphaFoldDB" id="A0A4R8MGF4"/>
<proteinExistence type="predicted"/>
<organism evidence="2 3">
    <name type="scientific">Aminivibrio pyruvatiphilus</name>
    <dbReference type="NCBI Taxonomy" id="1005740"/>
    <lineage>
        <taxon>Bacteria</taxon>
        <taxon>Thermotogati</taxon>
        <taxon>Synergistota</taxon>
        <taxon>Synergistia</taxon>
        <taxon>Synergistales</taxon>
        <taxon>Aminobacteriaceae</taxon>
        <taxon>Aminivibrio</taxon>
    </lineage>
</organism>
<feature type="region of interest" description="Disordered" evidence="1">
    <location>
        <begin position="83"/>
        <end position="117"/>
    </location>
</feature>